<accession>A0A6G1IHT1</accession>
<keyword evidence="7" id="KW-1185">Reference proteome</keyword>
<dbReference type="EMBL" id="MU005618">
    <property type="protein sequence ID" value="KAF2677772.1"/>
    <property type="molecule type" value="Genomic_DNA"/>
</dbReference>
<proteinExistence type="predicted"/>
<keyword evidence="3" id="KW-0442">Lipid degradation</keyword>
<sequence length="380" mass="40615">MGLSATLLCALLSLFSSLTVSAAVLPVIGTHPFDVATTSTFLTDPERLDLFANDSRARSIMVSSFYPVSACRQNRFMPYMPPATAAFQSEKFAAYGLPNGSFQSLALKTCHASTNSRPCSSKPLPLVLFSGALGTSRLLYSSMLQSVAAAGYLVLSIDHPYDADVVEFLDGTIITGTDISSDAEVELALVTRTDDIAFLHRQMANSSITEKIFPGQLRGHDGQKTAVIGHSLGGAAAAAALLQIPSLRGGLNLDGTMFGPVLTAGLDRPFMLVGHENKTQETDPSWKAVWLNLKGWKKEFEVRGAAHYSFSDLPLVTSILSLQNKLPPGIEQLLGTVEGHRTIEITVAYVTAFLDMVLKSGEDGLLGGGNERFSEVVEVA</sequence>
<gene>
    <name evidence="6" type="ORF">K458DRAFT_377749</name>
</gene>
<dbReference type="GO" id="GO:0003847">
    <property type="term" value="F:1-alkyl-2-acetylglycerophosphocholine esterase activity"/>
    <property type="evidence" value="ECO:0007669"/>
    <property type="project" value="UniProtKB-EC"/>
</dbReference>
<evidence type="ECO:0000256" key="5">
    <source>
        <dbReference type="SAM" id="SignalP"/>
    </source>
</evidence>
<dbReference type="InterPro" id="IPR029058">
    <property type="entry name" value="AB_hydrolase_fold"/>
</dbReference>
<dbReference type="EC" id="3.1.1.47" evidence="1"/>
<keyword evidence="5" id="KW-0732">Signal</keyword>
<evidence type="ECO:0000256" key="2">
    <source>
        <dbReference type="ARBA" id="ARBA00022801"/>
    </source>
</evidence>
<dbReference type="PANTHER" id="PTHR10272:SF14">
    <property type="entry name" value="PAF ACETYLHYDROLASE FAMILY PROTEIN"/>
    <property type="match status" value="1"/>
</dbReference>
<evidence type="ECO:0000313" key="6">
    <source>
        <dbReference type="EMBL" id="KAF2677772.1"/>
    </source>
</evidence>
<dbReference type="AlphaFoldDB" id="A0A6G1IHT1"/>
<organism evidence="6 7">
    <name type="scientific">Lentithecium fluviatile CBS 122367</name>
    <dbReference type="NCBI Taxonomy" id="1168545"/>
    <lineage>
        <taxon>Eukaryota</taxon>
        <taxon>Fungi</taxon>
        <taxon>Dikarya</taxon>
        <taxon>Ascomycota</taxon>
        <taxon>Pezizomycotina</taxon>
        <taxon>Dothideomycetes</taxon>
        <taxon>Pleosporomycetidae</taxon>
        <taxon>Pleosporales</taxon>
        <taxon>Massarineae</taxon>
        <taxon>Lentitheciaceae</taxon>
        <taxon>Lentithecium</taxon>
    </lineage>
</organism>
<keyword evidence="2 6" id="KW-0378">Hydrolase</keyword>
<evidence type="ECO:0000256" key="1">
    <source>
        <dbReference type="ARBA" id="ARBA00013201"/>
    </source>
</evidence>
<dbReference type="GO" id="GO:0016042">
    <property type="term" value="P:lipid catabolic process"/>
    <property type="evidence" value="ECO:0007669"/>
    <property type="project" value="UniProtKB-KW"/>
</dbReference>
<name>A0A6G1IHT1_9PLEO</name>
<dbReference type="SUPFAM" id="SSF53474">
    <property type="entry name" value="alpha/beta-Hydrolases"/>
    <property type="match status" value="1"/>
</dbReference>
<reference evidence="6" key="1">
    <citation type="journal article" date="2020" name="Stud. Mycol.">
        <title>101 Dothideomycetes genomes: a test case for predicting lifestyles and emergence of pathogens.</title>
        <authorList>
            <person name="Haridas S."/>
            <person name="Albert R."/>
            <person name="Binder M."/>
            <person name="Bloem J."/>
            <person name="Labutti K."/>
            <person name="Salamov A."/>
            <person name="Andreopoulos B."/>
            <person name="Baker S."/>
            <person name="Barry K."/>
            <person name="Bills G."/>
            <person name="Bluhm B."/>
            <person name="Cannon C."/>
            <person name="Castanera R."/>
            <person name="Culley D."/>
            <person name="Daum C."/>
            <person name="Ezra D."/>
            <person name="Gonzalez J."/>
            <person name="Henrissat B."/>
            <person name="Kuo A."/>
            <person name="Liang C."/>
            <person name="Lipzen A."/>
            <person name="Lutzoni F."/>
            <person name="Magnuson J."/>
            <person name="Mondo S."/>
            <person name="Nolan M."/>
            <person name="Ohm R."/>
            <person name="Pangilinan J."/>
            <person name="Park H.-J."/>
            <person name="Ramirez L."/>
            <person name="Alfaro M."/>
            <person name="Sun H."/>
            <person name="Tritt A."/>
            <person name="Yoshinaga Y."/>
            <person name="Zwiers L.-H."/>
            <person name="Turgeon B."/>
            <person name="Goodwin S."/>
            <person name="Spatafora J."/>
            <person name="Crous P."/>
            <person name="Grigoriev I."/>
        </authorList>
    </citation>
    <scope>NUCLEOTIDE SEQUENCE</scope>
    <source>
        <strain evidence="6">CBS 122367</strain>
    </source>
</reference>
<dbReference type="PANTHER" id="PTHR10272">
    <property type="entry name" value="PLATELET-ACTIVATING FACTOR ACETYLHYDROLASE"/>
    <property type="match status" value="1"/>
</dbReference>
<feature type="signal peptide" evidence="5">
    <location>
        <begin position="1"/>
        <end position="22"/>
    </location>
</feature>
<feature type="chain" id="PRO_5026043604" description="1-alkyl-2-acetylglycerophosphocholine esterase" evidence="5">
    <location>
        <begin position="23"/>
        <end position="380"/>
    </location>
</feature>
<evidence type="ECO:0000256" key="3">
    <source>
        <dbReference type="ARBA" id="ARBA00022963"/>
    </source>
</evidence>
<evidence type="ECO:0000256" key="4">
    <source>
        <dbReference type="ARBA" id="ARBA00023098"/>
    </source>
</evidence>
<dbReference type="Pfam" id="PF03403">
    <property type="entry name" value="PAF-AH_p_II"/>
    <property type="match status" value="2"/>
</dbReference>
<dbReference type="Gene3D" id="3.40.50.1820">
    <property type="entry name" value="alpha/beta hydrolase"/>
    <property type="match status" value="1"/>
</dbReference>
<keyword evidence="4" id="KW-0443">Lipid metabolism</keyword>
<evidence type="ECO:0000313" key="7">
    <source>
        <dbReference type="Proteomes" id="UP000799291"/>
    </source>
</evidence>
<dbReference type="Proteomes" id="UP000799291">
    <property type="component" value="Unassembled WGS sequence"/>
</dbReference>
<protein>
    <recommendedName>
        <fullName evidence="1">1-alkyl-2-acetylglycerophosphocholine esterase</fullName>
        <ecNumber evidence="1">3.1.1.47</ecNumber>
    </recommendedName>
</protein>
<dbReference type="OrthoDB" id="2363873at2759"/>